<dbReference type="OrthoDB" id="8454209at2"/>
<dbReference type="AlphaFoldDB" id="K2HQ49"/>
<feature type="transmembrane region" description="Helical" evidence="1">
    <location>
        <begin position="20"/>
        <end position="38"/>
    </location>
</feature>
<dbReference type="Proteomes" id="UP000006765">
    <property type="component" value="Unassembled WGS sequence"/>
</dbReference>
<gene>
    <name evidence="3" type="ORF">OCGS_0994</name>
</gene>
<dbReference type="RefSeq" id="WP_007426147.1">
    <property type="nucleotide sequence ID" value="NZ_AMGO01000012.1"/>
</dbReference>
<dbReference type="EMBL" id="AMGO01000012">
    <property type="protein sequence ID" value="EKE44959.1"/>
    <property type="molecule type" value="Genomic_DNA"/>
</dbReference>
<feature type="transmembrane region" description="Helical" evidence="1">
    <location>
        <begin position="58"/>
        <end position="80"/>
    </location>
</feature>
<evidence type="ECO:0000313" key="4">
    <source>
        <dbReference type="Proteomes" id="UP000006765"/>
    </source>
</evidence>
<comment type="caution">
    <text evidence="3">The sequence shown here is derived from an EMBL/GenBank/DDBJ whole genome shotgun (WGS) entry which is preliminary data.</text>
</comment>
<feature type="domain" description="DUF1468" evidence="2">
    <location>
        <begin position="24"/>
        <end position="162"/>
    </location>
</feature>
<reference evidence="3 4" key="1">
    <citation type="journal article" date="2012" name="J. Bacteriol.">
        <title>Draft Genome Sequence of Oceaniovalibus guishaninsula JLT2003T.</title>
        <authorList>
            <person name="Tang K."/>
            <person name="Liu K."/>
            <person name="Jiao N."/>
        </authorList>
    </citation>
    <scope>NUCLEOTIDE SEQUENCE [LARGE SCALE GENOMIC DNA]</scope>
    <source>
        <strain evidence="3 4">JLT2003</strain>
    </source>
</reference>
<dbReference type="InterPro" id="IPR009936">
    <property type="entry name" value="DUF1468"/>
</dbReference>
<proteinExistence type="predicted"/>
<keyword evidence="1" id="KW-1133">Transmembrane helix</keyword>
<keyword evidence="1" id="KW-0812">Transmembrane</keyword>
<protein>
    <recommendedName>
        <fullName evidence="2">DUF1468 domain-containing protein</fullName>
    </recommendedName>
</protein>
<accession>K2HQ49</accession>
<dbReference type="eggNOG" id="ENOG5032QWF">
    <property type="taxonomic scope" value="Bacteria"/>
</dbReference>
<name>K2HQ49_9RHOB</name>
<keyword evidence="1" id="KW-0472">Membrane</keyword>
<dbReference type="Pfam" id="PF07331">
    <property type="entry name" value="TctB"/>
    <property type="match status" value="1"/>
</dbReference>
<feature type="transmembrane region" description="Helical" evidence="1">
    <location>
        <begin position="135"/>
        <end position="153"/>
    </location>
</feature>
<evidence type="ECO:0000259" key="2">
    <source>
        <dbReference type="Pfam" id="PF07331"/>
    </source>
</evidence>
<feature type="transmembrane region" description="Helical" evidence="1">
    <location>
        <begin position="101"/>
        <end position="129"/>
    </location>
</feature>
<organism evidence="3 4">
    <name type="scientific">Oceaniovalibus guishaninsula JLT2003</name>
    <dbReference type="NCBI Taxonomy" id="1231392"/>
    <lineage>
        <taxon>Bacteria</taxon>
        <taxon>Pseudomonadati</taxon>
        <taxon>Pseudomonadota</taxon>
        <taxon>Alphaproteobacteria</taxon>
        <taxon>Rhodobacterales</taxon>
        <taxon>Roseobacteraceae</taxon>
        <taxon>Oceaniovalibus</taxon>
    </lineage>
</organism>
<keyword evidence="4" id="KW-1185">Reference proteome</keyword>
<evidence type="ECO:0000256" key="1">
    <source>
        <dbReference type="SAM" id="Phobius"/>
    </source>
</evidence>
<evidence type="ECO:0000313" key="3">
    <source>
        <dbReference type="EMBL" id="EKE44959.1"/>
    </source>
</evidence>
<dbReference type="STRING" id="1231392.OCGS_0994"/>
<sequence>MATIGESSGFVKFFRRERRCGDFVFATAMLAFSLFLVVSFPSQTATARGTAWAAQPTLWPAIGVFGMAAFAALNLLSSVLSPRVPGRWQELRVWLGFLEYAGWFLLYVLLVPQLGYLPMSILIAVALTWRSGYRSLPMTLVAVLAGVGIVVLFKAGLRVNVPGGAVYDLLPAGLRNIFIVYF</sequence>